<accession>A0A839FEI7</accession>
<feature type="domain" description="Phage capsid-like C-terminal" evidence="2">
    <location>
        <begin position="14"/>
        <end position="267"/>
    </location>
</feature>
<evidence type="ECO:0000256" key="1">
    <source>
        <dbReference type="ARBA" id="ARBA00004328"/>
    </source>
</evidence>
<dbReference type="InterPro" id="IPR054612">
    <property type="entry name" value="Phage_capsid-like_C"/>
</dbReference>
<dbReference type="InterPro" id="IPR024455">
    <property type="entry name" value="Phage_capsid"/>
</dbReference>
<dbReference type="Gene3D" id="3.30.2320.10">
    <property type="entry name" value="hypothetical protein PF0899 domain"/>
    <property type="match status" value="1"/>
</dbReference>
<dbReference type="SUPFAM" id="SSF56563">
    <property type="entry name" value="Major capsid protein gp5"/>
    <property type="match status" value="1"/>
</dbReference>
<comment type="subcellular location">
    <subcellularLocation>
        <location evidence="1">Virion</location>
    </subcellularLocation>
</comment>
<name>A0A839FEI7_9MICC</name>
<dbReference type="Pfam" id="PF05065">
    <property type="entry name" value="Phage_capsid"/>
    <property type="match status" value="1"/>
</dbReference>
<reference evidence="3 4" key="1">
    <citation type="submission" date="2020-08" db="EMBL/GenBank/DDBJ databases">
        <title>Sequencing the genomes of 1000 actinobacteria strains.</title>
        <authorList>
            <person name="Klenk H.-P."/>
        </authorList>
    </citation>
    <scope>NUCLEOTIDE SEQUENCE [LARGE SCALE GENOMIC DNA]</scope>
    <source>
        <strain evidence="3 4">DSM 19081</strain>
    </source>
</reference>
<sequence length="271" mass="28294">MTATTTSLHQIAPTDQAGLILTPLLEQAIATNSVVSTTHTTAGTSFRIPIVVEDAIASWTNEGEEILPSDVALDELEVTPRKVAGLIPVSRELAEDSSPDAATIIGTSLSRALIHQMDAAFLGALAAPAPQGLSSLTTPELSTDLSNLDALLEAKATIGIAGGSASVILSHPNDALKLAQLKDADGSNRALVADVSTVASLPVIQTRHATEGELWIIDRGAVHVVLREDVTVTSSTDVYFSSDRVAVRATARIDFGFPYPDRLVKVTISAA</sequence>
<organism evidence="3 4">
    <name type="scientific">Nesterenkonia jeotgali</name>
    <dbReference type="NCBI Taxonomy" id="317018"/>
    <lineage>
        <taxon>Bacteria</taxon>
        <taxon>Bacillati</taxon>
        <taxon>Actinomycetota</taxon>
        <taxon>Actinomycetes</taxon>
        <taxon>Micrococcales</taxon>
        <taxon>Micrococcaceae</taxon>
        <taxon>Nesterenkonia</taxon>
    </lineage>
</organism>
<dbReference type="Proteomes" id="UP000546252">
    <property type="component" value="Unassembled WGS sequence"/>
</dbReference>
<proteinExistence type="predicted"/>
<dbReference type="AlphaFoldDB" id="A0A839FEI7"/>
<evidence type="ECO:0000313" key="3">
    <source>
        <dbReference type="EMBL" id="MBA8920068.1"/>
    </source>
</evidence>
<dbReference type="EMBL" id="JACJIH010000001">
    <property type="protein sequence ID" value="MBA8920068.1"/>
    <property type="molecule type" value="Genomic_DNA"/>
</dbReference>
<dbReference type="RefSeq" id="WP_182494628.1">
    <property type="nucleotide sequence ID" value="NZ_BAAAKT010000001.1"/>
</dbReference>
<protein>
    <submittedName>
        <fullName evidence="3">HK97 family phage major capsid protein</fullName>
    </submittedName>
</protein>
<evidence type="ECO:0000313" key="4">
    <source>
        <dbReference type="Proteomes" id="UP000546252"/>
    </source>
</evidence>
<evidence type="ECO:0000259" key="2">
    <source>
        <dbReference type="Pfam" id="PF05065"/>
    </source>
</evidence>
<dbReference type="NCBIfam" id="TIGR01554">
    <property type="entry name" value="major_cap_HK97"/>
    <property type="match status" value="1"/>
</dbReference>
<dbReference type="Gene3D" id="3.30.2400.10">
    <property type="entry name" value="Major capsid protein gp5"/>
    <property type="match status" value="1"/>
</dbReference>
<gene>
    <name evidence="3" type="ORF">HNR24_000001</name>
</gene>
<comment type="caution">
    <text evidence="3">The sequence shown here is derived from an EMBL/GenBank/DDBJ whole genome shotgun (WGS) entry which is preliminary data.</text>
</comment>